<dbReference type="GO" id="GO:0015252">
    <property type="term" value="F:proton channel activity"/>
    <property type="evidence" value="ECO:0007669"/>
    <property type="project" value="InterPro"/>
</dbReference>
<evidence type="ECO:0000256" key="10">
    <source>
        <dbReference type="ARBA" id="ARBA00023303"/>
    </source>
</evidence>
<protein>
    <recommendedName>
        <fullName evidence="14">Otopetrin-2</fullName>
    </recommendedName>
</protein>
<dbReference type="AlphaFoldDB" id="A0A8K0K0K5"/>
<evidence type="ECO:0000256" key="8">
    <source>
        <dbReference type="ARBA" id="ARBA00023065"/>
    </source>
</evidence>
<feature type="transmembrane region" description="Helical" evidence="11">
    <location>
        <begin position="339"/>
        <end position="356"/>
    </location>
</feature>
<evidence type="ECO:0000313" key="12">
    <source>
        <dbReference type="EMBL" id="KAG8226014.1"/>
    </source>
</evidence>
<gene>
    <name evidence="12" type="ORF">J437_LFUL004135</name>
</gene>
<keyword evidence="8" id="KW-0406">Ion transport</keyword>
<keyword evidence="9 11" id="KW-0472">Membrane</keyword>
<organism evidence="12 13">
    <name type="scientific">Ladona fulva</name>
    <name type="common">Scarce chaser dragonfly</name>
    <name type="synonym">Libellula fulva</name>
    <dbReference type="NCBI Taxonomy" id="123851"/>
    <lineage>
        <taxon>Eukaryota</taxon>
        <taxon>Metazoa</taxon>
        <taxon>Ecdysozoa</taxon>
        <taxon>Arthropoda</taxon>
        <taxon>Hexapoda</taxon>
        <taxon>Insecta</taxon>
        <taxon>Pterygota</taxon>
        <taxon>Palaeoptera</taxon>
        <taxon>Odonata</taxon>
        <taxon>Epiprocta</taxon>
        <taxon>Anisoptera</taxon>
        <taxon>Libelluloidea</taxon>
        <taxon>Libellulidae</taxon>
        <taxon>Ladona</taxon>
    </lineage>
</organism>
<keyword evidence="4" id="KW-1003">Cell membrane</keyword>
<comment type="subcellular location">
    <subcellularLocation>
        <location evidence="1">Cell membrane</location>
        <topology evidence="1">Multi-pass membrane protein</topology>
    </subcellularLocation>
</comment>
<evidence type="ECO:0008006" key="14">
    <source>
        <dbReference type="Google" id="ProtNLM"/>
    </source>
</evidence>
<evidence type="ECO:0000256" key="3">
    <source>
        <dbReference type="ARBA" id="ARBA00022448"/>
    </source>
</evidence>
<reference evidence="12" key="2">
    <citation type="submission" date="2017-10" db="EMBL/GenBank/DDBJ databases">
        <title>Ladona fulva Genome sequencing and assembly.</title>
        <authorList>
            <person name="Murali S."/>
            <person name="Richards S."/>
            <person name="Bandaranaike D."/>
            <person name="Bellair M."/>
            <person name="Blankenburg K."/>
            <person name="Chao H."/>
            <person name="Dinh H."/>
            <person name="Doddapaneni H."/>
            <person name="Dugan-Rocha S."/>
            <person name="Elkadiri S."/>
            <person name="Gnanaolivu R."/>
            <person name="Hernandez B."/>
            <person name="Skinner E."/>
            <person name="Javaid M."/>
            <person name="Lee S."/>
            <person name="Li M."/>
            <person name="Ming W."/>
            <person name="Munidasa M."/>
            <person name="Muniz J."/>
            <person name="Nguyen L."/>
            <person name="Hughes D."/>
            <person name="Osuji N."/>
            <person name="Pu L.-L."/>
            <person name="Puazo M."/>
            <person name="Qu C."/>
            <person name="Quiroz J."/>
            <person name="Raj R."/>
            <person name="Weissenberger G."/>
            <person name="Xin Y."/>
            <person name="Zou X."/>
            <person name="Han Y."/>
            <person name="Worley K."/>
            <person name="Muzny D."/>
            <person name="Gibbs R."/>
        </authorList>
    </citation>
    <scope>NUCLEOTIDE SEQUENCE</scope>
    <source>
        <strain evidence="12">Sampled in the wild</strain>
    </source>
</reference>
<feature type="transmembrane region" description="Helical" evidence="11">
    <location>
        <begin position="157"/>
        <end position="178"/>
    </location>
</feature>
<feature type="transmembrane region" description="Helical" evidence="11">
    <location>
        <begin position="482"/>
        <end position="500"/>
    </location>
</feature>
<feature type="transmembrane region" description="Helical" evidence="11">
    <location>
        <begin position="368"/>
        <end position="395"/>
    </location>
</feature>
<keyword evidence="7 11" id="KW-1133">Transmembrane helix</keyword>
<dbReference type="EMBL" id="KZ308264">
    <property type="protein sequence ID" value="KAG8226014.1"/>
    <property type="molecule type" value="Genomic_DNA"/>
</dbReference>
<evidence type="ECO:0000256" key="1">
    <source>
        <dbReference type="ARBA" id="ARBA00004651"/>
    </source>
</evidence>
<evidence type="ECO:0000256" key="6">
    <source>
        <dbReference type="ARBA" id="ARBA00022781"/>
    </source>
</evidence>
<keyword evidence="13" id="KW-1185">Reference proteome</keyword>
<dbReference type="OrthoDB" id="6429739at2759"/>
<feature type="transmembrane region" description="Helical" evidence="11">
    <location>
        <begin position="45"/>
        <end position="70"/>
    </location>
</feature>
<proteinExistence type="inferred from homology"/>
<name>A0A8K0K0K5_LADFU</name>
<keyword evidence="6" id="KW-0375">Hydrogen ion transport</keyword>
<evidence type="ECO:0000256" key="4">
    <source>
        <dbReference type="ARBA" id="ARBA00022475"/>
    </source>
</evidence>
<dbReference type="GO" id="GO:0005886">
    <property type="term" value="C:plasma membrane"/>
    <property type="evidence" value="ECO:0007669"/>
    <property type="project" value="UniProtKB-SubCell"/>
</dbReference>
<dbReference type="PANTHER" id="PTHR21522:SF30">
    <property type="entry name" value="GH01206P"/>
    <property type="match status" value="1"/>
</dbReference>
<comment type="similarity">
    <text evidence="2">Belongs to the otopetrin family.</text>
</comment>
<keyword evidence="3" id="KW-0813">Transport</keyword>
<evidence type="ECO:0000256" key="2">
    <source>
        <dbReference type="ARBA" id="ARBA00006513"/>
    </source>
</evidence>
<comment type="caution">
    <text evidence="12">The sequence shown here is derived from an EMBL/GenBank/DDBJ whole genome shotgun (WGS) entry which is preliminary data.</text>
</comment>
<evidence type="ECO:0000256" key="7">
    <source>
        <dbReference type="ARBA" id="ARBA00022989"/>
    </source>
</evidence>
<dbReference type="InterPro" id="IPR004878">
    <property type="entry name" value="Otopetrin"/>
</dbReference>
<accession>A0A8K0K0K5</accession>
<evidence type="ECO:0000313" key="13">
    <source>
        <dbReference type="Proteomes" id="UP000792457"/>
    </source>
</evidence>
<feature type="transmembrane region" description="Helical" evidence="11">
    <location>
        <begin position="299"/>
        <end position="319"/>
    </location>
</feature>
<keyword evidence="10" id="KW-0407">Ion channel</keyword>
<feature type="transmembrane region" description="Helical" evidence="11">
    <location>
        <begin position="122"/>
        <end position="145"/>
    </location>
</feature>
<feature type="transmembrane region" description="Helical" evidence="11">
    <location>
        <begin position="447"/>
        <end position="462"/>
    </location>
</feature>
<dbReference type="PANTHER" id="PTHR21522">
    <property type="entry name" value="PROTON CHANNEL OTOP"/>
    <property type="match status" value="1"/>
</dbReference>
<dbReference type="Proteomes" id="UP000792457">
    <property type="component" value="Unassembled WGS sequence"/>
</dbReference>
<keyword evidence="5 11" id="KW-0812">Transmembrane</keyword>
<feature type="transmembrane region" description="Helical" evidence="11">
    <location>
        <begin position="82"/>
        <end position="102"/>
    </location>
</feature>
<sequence>MERPEGRAMVVLPRARSMQGRSLSLPFLEAATTDDYDDYRLPDSLATIFSAIYGKLLVVLGIAFPMAEVISTIVPPALHEGFYLYLYLGSMLFLLYLCAAQLRPSSDCSKETGSKTRYGSFYLRMGAVAFGIGSMIYSGLEFGLFFEMEKNPKCHNILLAVTPATRMAFIIVQMQFIFLKNKQIEYPQHKLAVRFVSIAWSGNSSSDLAVRRNQDLYECRRTNIMGSLVQNASPFLFPCTIEYSLICAVILYAMWRTSCSGPPSSSPQRPPRAMPSPRPDIVATSSQHFSVDCASAHRGLFSGILVLVLTIISLIMFLVLEREPDFAQFAILEVNAVEVSLYVLTTLATLWCAFRVRVLRHRPGGRHMALDCILLVIAQTGLYLYAMFSIIAGYFSVESTPVSRASILVSAVVSLVQTTCQTVFVLDAWWRRCSTAAQARSKPGRQIVTFLLVTNMAMWTINRLQNSRADFHPLELAFYGKWAWTIITHVSMPLAIFYRFHSTVCLCEIWKSAYKVRLGLQKE</sequence>
<evidence type="ECO:0000256" key="11">
    <source>
        <dbReference type="SAM" id="Phobius"/>
    </source>
</evidence>
<dbReference type="Pfam" id="PF03189">
    <property type="entry name" value="Otopetrin"/>
    <property type="match status" value="2"/>
</dbReference>
<evidence type="ECO:0000256" key="9">
    <source>
        <dbReference type="ARBA" id="ARBA00023136"/>
    </source>
</evidence>
<feature type="transmembrane region" description="Helical" evidence="11">
    <location>
        <begin position="407"/>
        <end position="426"/>
    </location>
</feature>
<reference evidence="12" key="1">
    <citation type="submission" date="2013-04" db="EMBL/GenBank/DDBJ databases">
        <authorList>
            <person name="Qu J."/>
            <person name="Murali S.C."/>
            <person name="Bandaranaike D."/>
            <person name="Bellair M."/>
            <person name="Blankenburg K."/>
            <person name="Chao H."/>
            <person name="Dinh H."/>
            <person name="Doddapaneni H."/>
            <person name="Downs B."/>
            <person name="Dugan-Rocha S."/>
            <person name="Elkadiri S."/>
            <person name="Gnanaolivu R.D."/>
            <person name="Hernandez B."/>
            <person name="Javaid M."/>
            <person name="Jayaseelan J.C."/>
            <person name="Lee S."/>
            <person name="Li M."/>
            <person name="Ming W."/>
            <person name="Munidasa M."/>
            <person name="Muniz J."/>
            <person name="Nguyen L."/>
            <person name="Ongeri F."/>
            <person name="Osuji N."/>
            <person name="Pu L.-L."/>
            <person name="Puazo M."/>
            <person name="Qu C."/>
            <person name="Quiroz J."/>
            <person name="Raj R."/>
            <person name="Weissenberger G."/>
            <person name="Xin Y."/>
            <person name="Zou X."/>
            <person name="Han Y."/>
            <person name="Richards S."/>
            <person name="Worley K."/>
            <person name="Muzny D."/>
            <person name="Gibbs R."/>
        </authorList>
    </citation>
    <scope>NUCLEOTIDE SEQUENCE</scope>
    <source>
        <strain evidence="12">Sampled in the wild</strain>
    </source>
</reference>
<evidence type="ECO:0000256" key="5">
    <source>
        <dbReference type="ARBA" id="ARBA00022692"/>
    </source>
</evidence>